<protein>
    <recommendedName>
        <fullName evidence="9">Serine/threonine protein kinase</fullName>
    </recommendedName>
</protein>
<comment type="caution">
    <text evidence="7">The sequence shown here is derived from an EMBL/GenBank/DDBJ whole genome shotgun (WGS) entry which is preliminary data.</text>
</comment>
<keyword evidence="4" id="KW-1133">Transmembrane helix</keyword>
<dbReference type="Gene3D" id="1.10.510.10">
    <property type="entry name" value="Transferase(Phosphotransferase) domain 1"/>
    <property type="match status" value="1"/>
</dbReference>
<dbReference type="Pfam" id="PF00069">
    <property type="entry name" value="Pkinase"/>
    <property type="match status" value="1"/>
</dbReference>
<evidence type="ECO:0000256" key="4">
    <source>
        <dbReference type="SAM" id="Phobius"/>
    </source>
</evidence>
<evidence type="ECO:0000256" key="2">
    <source>
        <dbReference type="PROSITE-ProRule" id="PRU00473"/>
    </source>
</evidence>
<dbReference type="InterPro" id="IPR006665">
    <property type="entry name" value="OmpA-like"/>
</dbReference>
<evidence type="ECO:0000256" key="3">
    <source>
        <dbReference type="SAM" id="MobiDB-lite"/>
    </source>
</evidence>
<keyword evidence="1" id="KW-0732">Signal</keyword>
<feature type="compositionally biased region" description="Low complexity" evidence="3">
    <location>
        <begin position="399"/>
        <end position="420"/>
    </location>
</feature>
<accession>A0A1V1PCC0</accession>
<dbReference type="SUPFAM" id="SSF56112">
    <property type="entry name" value="Protein kinase-like (PK-like)"/>
    <property type="match status" value="1"/>
</dbReference>
<evidence type="ECO:0000313" key="7">
    <source>
        <dbReference type="EMBL" id="ETR72438.1"/>
    </source>
</evidence>
<gene>
    <name evidence="7" type="ORF">OMM_01719</name>
</gene>
<dbReference type="Pfam" id="PF00691">
    <property type="entry name" value="OmpA"/>
    <property type="match status" value="1"/>
</dbReference>
<feature type="domain" description="Protein kinase" evidence="5">
    <location>
        <begin position="55"/>
        <end position="331"/>
    </location>
</feature>
<dbReference type="AlphaFoldDB" id="A0A1V1PCC0"/>
<dbReference type="SMART" id="SM00220">
    <property type="entry name" value="S_TKc"/>
    <property type="match status" value="1"/>
</dbReference>
<dbReference type="PROSITE" id="PS51123">
    <property type="entry name" value="OMPA_2"/>
    <property type="match status" value="1"/>
</dbReference>
<dbReference type="CDD" id="cd07185">
    <property type="entry name" value="OmpA_C-like"/>
    <property type="match status" value="1"/>
</dbReference>
<dbReference type="InterPro" id="IPR050811">
    <property type="entry name" value="Phosphate_ABC_transporter"/>
</dbReference>
<reference evidence="8" key="1">
    <citation type="submission" date="2012-11" db="EMBL/GenBank/DDBJ databases">
        <authorList>
            <person name="Lucero-Rivera Y.E."/>
            <person name="Tovar-Ramirez D."/>
        </authorList>
    </citation>
    <scope>NUCLEOTIDE SEQUENCE [LARGE SCALE GENOMIC DNA]</scope>
    <source>
        <strain evidence="8">Araruama</strain>
    </source>
</reference>
<dbReference type="Gene3D" id="3.30.200.20">
    <property type="entry name" value="Phosphorylase Kinase, domain 1"/>
    <property type="match status" value="1"/>
</dbReference>
<dbReference type="PANTHER" id="PTHR30570:SF1">
    <property type="entry name" value="PHOSPHATE-BINDING PROTEIN PSTS"/>
    <property type="match status" value="1"/>
</dbReference>
<proteinExistence type="predicted"/>
<keyword evidence="2 4" id="KW-0472">Membrane</keyword>
<dbReference type="GO" id="GO:0004672">
    <property type="term" value="F:protein kinase activity"/>
    <property type="evidence" value="ECO:0007669"/>
    <property type="project" value="InterPro"/>
</dbReference>
<dbReference type="SUPFAM" id="SSF53850">
    <property type="entry name" value="Periplasmic binding protein-like II"/>
    <property type="match status" value="1"/>
</dbReference>
<dbReference type="InterPro" id="IPR011009">
    <property type="entry name" value="Kinase-like_dom_sf"/>
</dbReference>
<dbReference type="Proteomes" id="UP000189670">
    <property type="component" value="Unassembled WGS sequence"/>
</dbReference>
<sequence>MKQNKRAQQIVQTICFQCMRIRKNDVVCDHCGYDFRHFKSHSQYLDPGSILKDKYLLGVPLGSDGFNNTYMAFDMTINRRMVVKEYFPVGLTSRGVDLTYVRPNADEAQNELFVFGKRAFLKEAMTLSDIRMQHVLQVDNYFSENNTAYMVQDFLDGTDLARHLMIKGGRLSIHEAVDIVLPILNTLHRLHKKNVFHYNLTLSKIMIVPQGFPVIFGFGQAKQMLDKQSESIKQTIQYIEAPPEQFQANGKIGAWSDVYSCGIILYRILTGIVPPNAQDRLKKDQWISASQVPAANISPDLSDVVDHAVTLDTHHRYKSAREFIKGIKSKMPKQKAHNRNPLTLLILLLILVLGYLGYHWFYVEREKSIVKQPTVIQSVRPLVSQTLESDHKVITKTIKPQPQAAKSSSSQAKSSSFQPQDISQTMPSSEKETLSNILFRICGDQELIYRLGLPLVKGFLETLDAESISKQTDESGNIYLTAQSESETCQVSLDPTGSNHSYQWLQYGRCDMILTGQQIQTANLPKPLTNTQETDFCPTKFLIATDGIVVMVHPDNRARSMSIRKVGDIFTGQITQWDNNQSIHIYTPKTASDLYQLFKNQFLSAKDIKATRQFQDLEALSKHLNKDPQGIGLCSLPFVYDNNAIAIADYEIDPVRPSYFSVAIDSYPMIRKIYLYTILISAAESTLPFINFVQCKKGQAIVKEWGYVDCTVKALGARRELWQKPVNKAVFEKVVDITRPAHKLSMNFYFENNQYELTEESGQKLKQLVLWLKRKSGMFKIYVIGYSDSRGAYRHNCLVALKRAETVSREMKMSGVYVDDIVTACEEFPIASNQTEMGRFKNRRVEIWIQTLRMH</sequence>
<dbReference type="InterPro" id="IPR024370">
    <property type="entry name" value="PBP_domain"/>
</dbReference>
<dbReference type="Pfam" id="PF12849">
    <property type="entry name" value="PBP_like_2"/>
    <property type="match status" value="1"/>
</dbReference>
<dbReference type="GO" id="GO:0005524">
    <property type="term" value="F:ATP binding"/>
    <property type="evidence" value="ECO:0007669"/>
    <property type="project" value="InterPro"/>
</dbReference>
<dbReference type="InterPro" id="IPR036737">
    <property type="entry name" value="OmpA-like_sf"/>
</dbReference>
<evidence type="ECO:0000259" key="5">
    <source>
        <dbReference type="PROSITE" id="PS50011"/>
    </source>
</evidence>
<dbReference type="SUPFAM" id="SSF103088">
    <property type="entry name" value="OmpA-like"/>
    <property type="match status" value="1"/>
</dbReference>
<evidence type="ECO:0000259" key="6">
    <source>
        <dbReference type="PROSITE" id="PS51123"/>
    </source>
</evidence>
<feature type="domain" description="OmpA-like" evidence="6">
    <location>
        <begin position="737"/>
        <end position="853"/>
    </location>
</feature>
<dbReference type="GO" id="GO:0016020">
    <property type="term" value="C:membrane"/>
    <property type="evidence" value="ECO:0007669"/>
    <property type="project" value="UniProtKB-UniRule"/>
</dbReference>
<evidence type="ECO:0008006" key="9">
    <source>
        <dbReference type="Google" id="ProtNLM"/>
    </source>
</evidence>
<feature type="region of interest" description="Disordered" evidence="3">
    <location>
        <begin position="398"/>
        <end position="429"/>
    </location>
</feature>
<organism evidence="7 8">
    <name type="scientific">Candidatus Magnetoglobus multicellularis str. Araruama</name>
    <dbReference type="NCBI Taxonomy" id="890399"/>
    <lineage>
        <taxon>Bacteria</taxon>
        <taxon>Pseudomonadati</taxon>
        <taxon>Thermodesulfobacteriota</taxon>
        <taxon>Desulfobacteria</taxon>
        <taxon>Desulfobacterales</taxon>
        <taxon>Desulfobacteraceae</taxon>
        <taxon>Candidatus Magnetoglobus</taxon>
    </lineage>
</organism>
<name>A0A1V1PCC0_9BACT</name>
<evidence type="ECO:0000256" key="1">
    <source>
        <dbReference type="ARBA" id="ARBA00022729"/>
    </source>
</evidence>
<evidence type="ECO:0000313" key="8">
    <source>
        <dbReference type="Proteomes" id="UP000189670"/>
    </source>
</evidence>
<dbReference type="InterPro" id="IPR000719">
    <property type="entry name" value="Prot_kinase_dom"/>
</dbReference>
<feature type="transmembrane region" description="Helical" evidence="4">
    <location>
        <begin position="342"/>
        <end position="362"/>
    </location>
</feature>
<dbReference type="PROSITE" id="PS50011">
    <property type="entry name" value="PROTEIN_KINASE_DOM"/>
    <property type="match status" value="1"/>
</dbReference>
<dbReference type="Gene3D" id="3.40.190.10">
    <property type="entry name" value="Periplasmic binding protein-like II"/>
    <property type="match status" value="2"/>
</dbReference>
<keyword evidence="4" id="KW-0812">Transmembrane</keyword>
<dbReference type="CDD" id="cd14014">
    <property type="entry name" value="STKc_PknB_like"/>
    <property type="match status" value="1"/>
</dbReference>
<dbReference type="EMBL" id="ATBP01000147">
    <property type="protein sequence ID" value="ETR72438.1"/>
    <property type="molecule type" value="Genomic_DNA"/>
</dbReference>
<dbReference type="Gene3D" id="3.30.1330.60">
    <property type="entry name" value="OmpA-like domain"/>
    <property type="match status" value="1"/>
</dbReference>
<dbReference type="PANTHER" id="PTHR30570">
    <property type="entry name" value="PERIPLASMIC PHOSPHATE BINDING COMPONENT OF PHOSPHATE ABC TRANSPORTER"/>
    <property type="match status" value="1"/>
</dbReference>